<evidence type="ECO:0000313" key="3">
    <source>
        <dbReference type="Proteomes" id="UP000198775"/>
    </source>
</evidence>
<dbReference type="AlphaFoldDB" id="A0A1H8VFM7"/>
<dbReference type="Pfam" id="PF13524">
    <property type="entry name" value="Glyco_trans_1_2"/>
    <property type="match status" value="1"/>
</dbReference>
<evidence type="ECO:0000259" key="1">
    <source>
        <dbReference type="Pfam" id="PF13524"/>
    </source>
</evidence>
<organism evidence="2 3">
    <name type="scientific">Halorientalis persicus</name>
    <dbReference type="NCBI Taxonomy" id="1367881"/>
    <lineage>
        <taxon>Archaea</taxon>
        <taxon>Methanobacteriati</taxon>
        <taxon>Methanobacteriota</taxon>
        <taxon>Stenosarchaea group</taxon>
        <taxon>Halobacteria</taxon>
        <taxon>Halobacteriales</taxon>
        <taxon>Haloarculaceae</taxon>
        <taxon>Halorientalis</taxon>
    </lineage>
</organism>
<dbReference type="EMBL" id="FOCX01000037">
    <property type="protein sequence ID" value="SEP14262.1"/>
    <property type="molecule type" value="Genomic_DNA"/>
</dbReference>
<protein>
    <submittedName>
        <fullName evidence="2">Spore maturation protein CgeB</fullName>
    </submittedName>
</protein>
<gene>
    <name evidence="2" type="ORF">SAMN05216388_103711</name>
</gene>
<proteinExistence type="predicted"/>
<name>A0A1H8VFM7_9EURY</name>
<evidence type="ECO:0000313" key="2">
    <source>
        <dbReference type="EMBL" id="SEP14262.1"/>
    </source>
</evidence>
<feature type="domain" description="Spore protein YkvP/CgeB glycosyl transferase-like" evidence="1">
    <location>
        <begin position="191"/>
        <end position="348"/>
    </location>
</feature>
<accession>A0A1H8VFM7</accession>
<dbReference type="Proteomes" id="UP000198775">
    <property type="component" value="Unassembled WGS sequence"/>
</dbReference>
<keyword evidence="3" id="KW-1185">Reference proteome</keyword>
<reference evidence="3" key="1">
    <citation type="submission" date="2016-10" db="EMBL/GenBank/DDBJ databases">
        <authorList>
            <person name="Varghese N."/>
            <person name="Submissions S."/>
        </authorList>
    </citation>
    <scope>NUCLEOTIDE SEQUENCE [LARGE SCALE GENOMIC DNA]</scope>
    <source>
        <strain evidence="3">IBRC-M 10043</strain>
    </source>
</reference>
<dbReference type="InterPro" id="IPR055259">
    <property type="entry name" value="YkvP/CgeB_Glyco_trans-like"/>
</dbReference>
<sequence length="353" mass="41562">MNVLISGPKYQSYCHSVAKPFEQKGHIVDFVFRPPYRGRLASRIASYYAKLTNNDGKIEIDRRNSFLNKKTTNAYNAELVDKINETDPELLLIIKGERVRPSTIQKISKKYNCTTVLWCYDKGARFQNVVNGAKYYDYVFSFEPSDKNDFKQYDIDCKILPMAFDPNYYNTINIKEDIDISFIGRMHCEYRKEILEFLIKNLEEYNVQVWGKAWSLLNPFQLYEYKLSRRQLGNKINNYDIEHNTINRIYNRSKICLNIHHPQSVMGTNPRTFEIAGSGGFQLTDETEQIKSLFDVGEEIVTYQDKNDLLEKILYYIERKEEREQIGLNANEIAHNKHTFNHRVNTLLKNVHI</sequence>